<evidence type="ECO:0000313" key="5">
    <source>
        <dbReference type="Proteomes" id="UP000322159"/>
    </source>
</evidence>
<dbReference type="EMBL" id="CP043504">
    <property type="protein sequence ID" value="QEO09794.1"/>
    <property type="molecule type" value="Genomic_DNA"/>
</dbReference>
<dbReference type="Proteomes" id="UP000322159">
    <property type="component" value="Chromosome"/>
</dbReference>
<feature type="transmembrane region" description="Helical" evidence="2">
    <location>
        <begin position="94"/>
        <end position="124"/>
    </location>
</feature>
<evidence type="ECO:0000256" key="1">
    <source>
        <dbReference type="SAM" id="MobiDB-lite"/>
    </source>
</evidence>
<evidence type="ECO:0000259" key="3">
    <source>
        <dbReference type="Pfam" id="PF13828"/>
    </source>
</evidence>
<feature type="transmembrane region" description="Helical" evidence="2">
    <location>
        <begin position="55"/>
        <end position="82"/>
    </location>
</feature>
<keyword evidence="5" id="KW-1185">Reference proteome</keyword>
<name>A0A5C1Y777_9MICO</name>
<evidence type="ECO:0000313" key="4">
    <source>
        <dbReference type="EMBL" id="QEO09794.1"/>
    </source>
</evidence>
<protein>
    <submittedName>
        <fullName evidence="4">DUF4190 domain-containing protein</fullName>
    </submittedName>
</protein>
<keyword evidence="2" id="KW-0812">Transmembrane</keyword>
<reference evidence="4 5" key="1">
    <citation type="submission" date="2019-09" db="EMBL/GenBank/DDBJ databases">
        <title>Genome sequencing of strain KACC 19322.</title>
        <authorList>
            <person name="Heo J."/>
            <person name="Kim S.-J."/>
            <person name="Kim J.-S."/>
            <person name="Hong S.-B."/>
            <person name="Kwon S.-W."/>
        </authorList>
    </citation>
    <scope>NUCLEOTIDE SEQUENCE [LARGE SCALE GENOMIC DNA]</scope>
    <source>
        <strain evidence="4 5">KACC 19322</strain>
    </source>
</reference>
<organism evidence="4 5">
    <name type="scientific">Protaetiibacter larvae</name>
    <dbReference type="NCBI Taxonomy" id="2592654"/>
    <lineage>
        <taxon>Bacteria</taxon>
        <taxon>Bacillati</taxon>
        <taxon>Actinomycetota</taxon>
        <taxon>Actinomycetes</taxon>
        <taxon>Micrococcales</taxon>
        <taxon>Microbacteriaceae</taxon>
        <taxon>Protaetiibacter</taxon>
    </lineage>
</organism>
<dbReference type="OrthoDB" id="4794509at2"/>
<feature type="region of interest" description="Disordered" evidence="1">
    <location>
        <begin position="1"/>
        <end position="47"/>
    </location>
</feature>
<proteinExistence type="predicted"/>
<sequence>MSCARRPQDSGCMTETTSTPTAAPEQPAAPQNPYAGPAPTGATATSPTTTPGFSIAALVTGIASIPTGLAVGSIVAIVLGFVARSREPQGRLMANWGIALGFLGLFGWLVLAIIGFSIALPFLAFAPFWF</sequence>
<feature type="domain" description="DUF4190" evidence="3">
    <location>
        <begin position="54"/>
        <end position="111"/>
    </location>
</feature>
<keyword evidence="2" id="KW-0472">Membrane</keyword>
<accession>A0A5C1Y777</accession>
<keyword evidence="2" id="KW-1133">Transmembrane helix</keyword>
<dbReference type="Pfam" id="PF13828">
    <property type="entry name" value="DUF4190"/>
    <property type="match status" value="1"/>
</dbReference>
<evidence type="ECO:0000256" key="2">
    <source>
        <dbReference type="SAM" id="Phobius"/>
    </source>
</evidence>
<dbReference type="KEGG" id="lyk:FLP23_07125"/>
<gene>
    <name evidence="4" type="ORF">FLP23_07125</name>
</gene>
<dbReference type="InterPro" id="IPR025241">
    <property type="entry name" value="DUF4190"/>
</dbReference>
<feature type="compositionally biased region" description="Low complexity" evidence="1">
    <location>
        <begin position="14"/>
        <end position="47"/>
    </location>
</feature>
<dbReference type="AlphaFoldDB" id="A0A5C1Y777"/>